<keyword evidence="2" id="KW-1185">Reference proteome</keyword>
<sequence>MHLNFIEREAFGNWEQRVEVASFDCSVIFCSAVVQLGPGGHVLYVKRKQRLDVDVPTF</sequence>
<accession>A0A822YTL4</accession>
<reference evidence="1 2" key="1">
    <citation type="journal article" date="2020" name="Mol. Biol. Evol.">
        <title>Distinct Expression and Methylation Patterns for Genes with Different Fates following a Single Whole-Genome Duplication in Flowering Plants.</title>
        <authorList>
            <person name="Shi T."/>
            <person name="Rahmani R.S."/>
            <person name="Gugger P.F."/>
            <person name="Wang M."/>
            <person name="Li H."/>
            <person name="Zhang Y."/>
            <person name="Li Z."/>
            <person name="Wang Q."/>
            <person name="Van de Peer Y."/>
            <person name="Marchal K."/>
            <person name="Chen J."/>
        </authorList>
    </citation>
    <scope>NUCLEOTIDE SEQUENCE [LARGE SCALE GENOMIC DNA]</scope>
    <source>
        <tissue evidence="1">Leaf</tissue>
    </source>
</reference>
<dbReference type="Proteomes" id="UP000607653">
    <property type="component" value="Unassembled WGS sequence"/>
</dbReference>
<protein>
    <submittedName>
        <fullName evidence="1">Uncharacterized protein</fullName>
    </submittedName>
</protein>
<evidence type="ECO:0000313" key="1">
    <source>
        <dbReference type="EMBL" id="DAD34465.1"/>
    </source>
</evidence>
<name>A0A822YTL4_NELNU</name>
<dbReference type="EMBL" id="DUZY01000004">
    <property type="protein sequence ID" value="DAD34465.1"/>
    <property type="molecule type" value="Genomic_DNA"/>
</dbReference>
<proteinExistence type="predicted"/>
<organism evidence="1 2">
    <name type="scientific">Nelumbo nucifera</name>
    <name type="common">Sacred lotus</name>
    <dbReference type="NCBI Taxonomy" id="4432"/>
    <lineage>
        <taxon>Eukaryota</taxon>
        <taxon>Viridiplantae</taxon>
        <taxon>Streptophyta</taxon>
        <taxon>Embryophyta</taxon>
        <taxon>Tracheophyta</taxon>
        <taxon>Spermatophyta</taxon>
        <taxon>Magnoliopsida</taxon>
        <taxon>Proteales</taxon>
        <taxon>Nelumbonaceae</taxon>
        <taxon>Nelumbo</taxon>
    </lineage>
</organism>
<dbReference type="AlphaFoldDB" id="A0A822YTL4"/>
<comment type="caution">
    <text evidence="1">The sequence shown here is derived from an EMBL/GenBank/DDBJ whole genome shotgun (WGS) entry which is preliminary data.</text>
</comment>
<gene>
    <name evidence="1" type="ORF">HUJ06_005105</name>
</gene>
<evidence type="ECO:0000313" key="2">
    <source>
        <dbReference type="Proteomes" id="UP000607653"/>
    </source>
</evidence>